<dbReference type="PANTHER" id="PTHR10509:SF14">
    <property type="entry name" value="CAFFEOYL-COA O-METHYLTRANSFERASE 3-RELATED"/>
    <property type="match status" value="1"/>
</dbReference>
<reference evidence="4 5" key="1">
    <citation type="submission" date="2020-10" db="EMBL/GenBank/DDBJ databases">
        <title>Connecting structure to function with the recovery of over 1000 high-quality activated sludge metagenome-assembled genomes encoding full-length rRNA genes using long-read sequencing.</title>
        <authorList>
            <person name="Singleton C.M."/>
            <person name="Petriglieri F."/>
            <person name="Kristensen J.M."/>
            <person name="Kirkegaard R.H."/>
            <person name="Michaelsen T.Y."/>
            <person name="Andersen M.H."/>
            <person name="Karst S.M."/>
            <person name="Dueholm M.S."/>
            <person name="Nielsen P.H."/>
            <person name="Albertsen M."/>
        </authorList>
    </citation>
    <scope>NUCLEOTIDE SEQUENCE [LARGE SCALE GENOMIC DNA]</scope>
    <source>
        <strain evidence="4">Ribe_18-Q3-R11-54_BAT3C.373</strain>
    </source>
</reference>
<dbReference type="InterPro" id="IPR002935">
    <property type="entry name" value="SAM_O-MeTrfase"/>
</dbReference>
<evidence type="ECO:0000256" key="1">
    <source>
        <dbReference type="ARBA" id="ARBA00022603"/>
    </source>
</evidence>
<dbReference type="GO" id="GO:0032259">
    <property type="term" value="P:methylation"/>
    <property type="evidence" value="ECO:0007669"/>
    <property type="project" value="UniProtKB-KW"/>
</dbReference>
<dbReference type="AlphaFoldDB" id="A0A9D7S8J7"/>
<dbReference type="GO" id="GO:0008757">
    <property type="term" value="F:S-adenosylmethionine-dependent methyltransferase activity"/>
    <property type="evidence" value="ECO:0007669"/>
    <property type="project" value="TreeGrafter"/>
</dbReference>
<comment type="caution">
    <text evidence="4">The sequence shown here is derived from an EMBL/GenBank/DDBJ whole genome shotgun (WGS) entry which is preliminary data.</text>
</comment>
<accession>A0A9D7S8J7</accession>
<keyword evidence="1" id="KW-0489">Methyltransferase</keyword>
<protein>
    <submittedName>
        <fullName evidence="4">O-methyltransferase</fullName>
    </submittedName>
</protein>
<dbReference type="GO" id="GO:0008171">
    <property type="term" value="F:O-methyltransferase activity"/>
    <property type="evidence" value="ECO:0007669"/>
    <property type="project" value="InterPro"/>
</dbReference>
<organism evidence="4 5">
    <name type="scientific">Candidatus Defluviibacterium haderslevense</name>
    <dbReference type="NCBI Taxonomy" id="2981993"/>
    <lineage>
        <taxon>Bacteria</taxon>
        <taxon>Pseudomonadati</taxon>
        <taxon>Bacteroidota</taxon>
        <taxon>Saprospiria</taxon>
        <taxon>Saprospirales</taxon>
        <taxon>Saprospiraceae</taxon>
        <taxon>Candidatus Defluviibacterium</taxon>
    </lineage>
</organism>
<dbReference type="InterPro" id="IPR050362">
    <property type="entry name" value="Cation-dep_OMT"/>
</dbReference>
<keyword evidence="2" id="KW-0808">Transferase</keyword>
<dbReference type="Pfam" id="PF01596">
    <property type="entry name" value="Methyltransf_3"/>
    <property type="match status" value="1"/>
</dbReference>
<dbReference type="EMBL" id="JADKFW010000004">
    <property type="protein sequence ID" value="MBK9716749.1"/>
    <property type="molecule type" value="Genomic_DNA"/>
</dbReference>
<evidence type="ECO:0000313" key="5">
    <source>
        <dbReference type="Proteomes" id="UP000808349"/>
    </source>
</evidence>
<proteinExistence type="predicted"/>
<evidence type="ECO:0000256" key="2">
    <source>
        <dbReference type="ARBA" id="ARBA00022679"/>
    </source>
</evidence>
<evidence type="ECO:0000313" key="4">
    <source>
        <dbReference type="EMBL" id="MBK9716749.1"/>
    </source>
</evidence>
<dbReference type="PANTHER" id="PTHR10509">
    <property type="entry name" value="O-METHYLTRANSFERASE-RELATED"/>
    <property type="match status" value="1"/>
</dbReference>
<evidence type="ECO:0000256" key="3">
    <source>
        <dbReference type="ARBA" id="ARBA00022691"/>
    </source>
</evidence>
<keyword evidence="3" id="KW-0949">S-adenosyl-L-methionine</keyword>
<dbReference type="InterPro" id="IPR029063">
    <property type="entry name" value="SAM-dependent_MTases_sf"/>
</dbReference>
<dbReference type="Proteomes" id="UP000808349">
    <property type="component" value="Unassembled WGS sequence"/>
</dbReference>
<dbReference type="PROSITE" id="PS51682">
    <property type="entry name" value="SAM_OMT_I"/>
    <property type="match status" value="1"/>
</dbReference>
<sequence length="212" mass="24086">MNSFEKDELIRYSISQSTDAPDYLKDLERKTHLHTLSPQMISGPLQGRLLSLISKMKSPKRILEIGTFTGYSALCLAEGLASDGMLDTIEIDSTYDHFIDDIQQNIPLSKQILFYKGNALDIIPTLPYQWDLVFIDGAKKDYLNYLKIVEKEMISGSILISDNILWYGKVLGSVKDRETQVLHDYNTYLASSSDWMNLILPIRDGISISIKK</sequence>
<gene>
    <name evidence="4" type="ORF">IPO85_04395</name>
</gene>
<dbReference type="SUPFAM" id="SSF53335">
    <property type="entry name" value="S-adenosyl-L-methionine-dependent methyltransferases"/>
    <property type="match status" value="1"/>
</dbReference>
<name>A0A9D7S8J7_9BACT</name>
<dbReference type="Gene3D" id="3.40.50.150">
    <property type="entry name" value="Vaccinia Virus protein VP39"/>
    <property type="match status" value="1"/>
</dbReference>